<organism evidence="2 3">
    <name type="scientific">Fundicoccus culcitae</name>
    <dbReference type="NCBI Taxonomy" id="2969821"/>
    <lineage>
        <taxon>Bacteria</taxon>
        <taxon>Bacillati</taxon>
        <taxon>Bacillota</taxon>
        <taxon>Bacilli</taxon>
        <taxon>Lactobacillales</taxon>
        <taxon>Aerococcaceae</taxon>
        <taxon>Fundicoccus</taxon>
    </lineage>
</organism>
<evidence type="ECO:0000256" key="1">
    <source>
        <dbReference type="SAM" id="Phobius"/>
    </source>
</evidence>
<evidence type="ECO:0000313" key="3">
    <source>
        <dbReference type="Proteomes" id="UP001315967"/>
    </source>
</evidence>
<keyword evidence="1" id="KW-0812">Transmembrane</keyword>
<feature type="transmembrane region" description="Helical" evidence="1">
    <location>
        <begin position="82"/>
        <end position="100"/>
    </location>
</feature>
<dbReference type="Pfam" id="PF04854">
    <property type="entry name" value="DUF624"/>
    <property type="match status" value="1"/>
</dbReference>
<gene>
    <name evidence="2" type="ORF">NRE15_05255</name>
</gene>
<feature type="transmembrane region" description="Helical" evidence="1">
    <location>
        <begin position="149"/>
        <end position="172"/>
    </location>
</feature>
<protein>
    <submittedName>
        <fullName evidence="2">DUF624 domain-containing protein</fullName>
    </submittedName>
</protein>
<evidence type="ECO:0000313" key="2">
    <source>
        <dbReference type="EMBL" id="UUX35050.1"/>
    </source>
</evidence>
<dbReference type="RefSeq" id="WP_313794543.1">
    <property type="nucleotide sequence ID" value="NZ_CP102453.1"/>
</dbReference>
<feature type="transmembrane region" description="Helical" evidence="1">
    <location>
        <begin position="112"/>
        <end position="137"/>
    </location>
</feature>
<dbReference type="Proteomes" id="UP001315967">
    <property type="component" value="Chromosome"/>
</dbReference>
<dbReference type="InterPro" id="IPR006938">
    <property type="entry name" value="DUF624"/>
</dbReference>
<feature type="transmembrane region" description="Helical" evidence="1">
    <location>
        <begin position="9"/>
        <end position="29"/>
    </location>
</feature>
<sequence length="221" mass="25453">MTSNKFVNGIYSLGSFMIEMIKLQFWGIVYSFKGFIVLGIFPSISAIFGLIMYNLRREDESLTHIYNADRFKKYYAENFKQSNILGYLSLAAIVFIYVDLRVSQYFIGNRYLHFFLILIMVFVLSIVCYIFPSIVSFDLSVKDHIKQAFFLALCSIKETIAALLGIGVAIFIMTIFPIMYLLLFVPMYIFPIAWFGDIAIKNLMKRNEEGISNKKGSVSRS</sequence>
<keyword evidence="1" id="KW-0472">Membrane</keyword>
<feature type="transmembrane region" description="Helical" evidence="1">
    <location>
        <begin position="35"/>
        <end position="55"/>
    </location>
</feature>
<dbReference type="EMBL" id="CP102453">
    <property type="protein sequence ID" value="UUX35050.1"/>
    <property type="molecule type" value="Genomic_DNA"/>
</dbReference>
<accession>A0ABY5P8Y1</accession>
<keyword evidence="1" id="KW-1133">Transmembrane helix</keyword>
<reference evidence="2 3" key="1">
    <citation type="submission" date="2022-08" db="EMBL/GenBank/DDBJ databases">
        <title>Aerococcaceae sp. nov isolated from spoiled eye mask.</title>
        <authorList>
            <person name="Zhou G."/>
            <person name="Xie X.-B."/>
            <person name="Shi Q.-S."/>
            <person name="Wang Y.-S."/>
            <person name="Wen X."/>
            <person name="Peng H."/>
            <person name="Yang X.-J."/>
            <person name="Tao H.-B."/>
            <person name="Huang X.-M."/>
        </authorList>
    </citation>
    <scope>NUCLEOTIDE SEQUENCE [LARGE SCALE GENOMIC DNA]</scope>
    <source>
        <strain evidence="3">DM20194951</strain>
    </source>
</reference>
<feature type="transmembrane region" description="Helical" evidence="1">
    <location>
        <begin position="178"/>
        <end position="196"/>
    </location>
</feature>
<name>A0ABY5P8Y1_9LACT</name>
<proteinExistence type="predicted"/>
<keyword evidence="3" id="KW-1185">Reference proteome</keyword>